<keyword evidence="1" id="KW-1133">Transmembrane helix</keyword>
<feature type="transmembrane region" description="Helical" evidence="1">
    <location>
        <begin position="94"/>
        <end position="115"/>
    </location>
</feature>
<evidence type="ECO:0000313" key="2">
    <source>
        <dbReference type="EMBL" id="KAJ3575813.1"/>
    </source>
</evidence>
<reference evidence="2" key="1">
    <citation type="submission" date="2022-07" db="EMBL/GenBank/DDBJ databases">
        <title>Genome Sequence of Leucocoprinus birnbaumii.</title>
        <authorList>
            <person name="Buettner E."/>
        </authorList>
    </citation>
    <scope>NUCLEOTIDE SEQUENCE</scope>
    <source>
        <strain evidence="2">VT141</strain>
    </source>
</reference>
<evidence type="ECO:0000256" key="1">
    <source>
        <dbReference type="SAM" id="Phobius"/>
    </source>
</evidence>
<name>A0AAD5W133_9AGAR</name>
<sequence>MPFLTRLSSLPSPPHTPRPTAMVLHRSRAVSTHSPSCSMMLPCVVVFILWNVTPVVDGYVIPRTDTASIDNSSSTLSDPALESGDSPHGVTFPLLQLAVLGPILALTFVLIWCLCRKPFRSSRLFGNSNRVTRSPNSSICSLRRERNPFRSSWTSSTSTEMTAVEPTTPISMLKGGPDEGLVKGDKTLGDCGDGQIPLGVNLPSVPPQCRTRS</sequence>
<dbReference type="EMBL" id="JANIEX010000026">
    <property type="protein sequence ID" value="KAJ3575813.1"/>
    <property type="molecule type" value="Genomic_DNA"/>
</dbReference>
<keyword evidence="1" id="KW-0472">Membrane</keyword>
<accession>A0AAD5W133</accession>
<proteinExistence type="predicted"/>
<protein>
    <submittedName>
        <fullName evidence="2">Uncharacterized protein</fullName>
    </submittedName>
</protein>
<keyword evidence="3" id="KW-1185">Reference proteome</keyword>
<evidence type="ECO:0000313" key="3">
    <source>
        <dbReference type="Proteomes" id="UP001213000"/>
    </source>
</evidence>
<gene>
    <name evidence="2" type="ORF">NP233_g852</name>
</gene>
<keyword evidence="1" id="KW-0812">Transmembrane</keyword>
<feature type="transmembrane region" description="Helical" evidence="1">
    <location>
        <begin position="36"/>
        <end position="53"/>
    </location>
</feature>
<organism evidence="2 3">
    <name type="scientific">Leucocoprinus birnbaumii</name>
    <dbReference type="NCBI Taxonomy" id="56174"/>
    <lineage>
        <taxon>Eukaryota</taxon>
        <taxon>Fungi</taxon>
        <taxon>Dikarya</taxon>
        <taxon>Basidiomycota</taxon>
        <taxon>Agaricomycotina</taxon>
        <taxon>Agaricomycetes</taxon>
        <taxon>Agaricomycetidae</taxon>
        <taxon>Agaricales</taxon>
        <taxon>Agaricineae</taxon>
        <taxon>Agaricaceae</taxon>
        <taxon>Leucocoprinus</taxon>
    </lineage>
</organism>
<comment type="caution">
    <text evidence="2">The sequence shown here is derived from an EMBL/GenBank/DDBJ whole genome shotgun (WGS) entry which is preliminary data.</text>
</comment>
<dbReference type="AlphaFoldDB" id="A0AAD5W133"/>
<dbReference type="Proteomes" id="UP001213000">
    <property type="component" value="Unassembled WGS sequence"/>
</dbReference>